<dbReference type="InterPro" id="IPR027417">
    <property type="entry name" value="P-loop_NTPase"/>
</dbReference>
<dbReference type="SUPFAM" id="SSF52540">
    <property type="entry name" value="P-loop containing nucleoside triphosphate hydrolases"/>
    <property type="match status" value="1"/>
</dbReference>
<dbReference type="PANTHER" id="PTHR10039:SF5">
    <property type="entry name" value="NACHT DOMAIN-CONTAINING PROTEIN"/>
    <property type="match status" value="1"/>
</dbReference>
<dbReference type="EMBL" id="MU001498">
    <property type="protein sequence ID" value="KAF2446570.1"/>
    <property type="molecule type" value="Genomic_DNA"/>
</dbReference>
<reference evidence="3" key="1">
    <citation type="journal article" date="2020" name="Stud. Mycol.">
        <title>101 Dothideomycetes genomes: a test case for predicting lifestyles and emergence of pathogens.</title>
        <authorList>
            <person name="Haridas S."/>
            <person name="Albert R."/>
            <person name="Binder M."/>
            <person name="Bloem J."/>
            <person name="Labutti K."/>
            <person name="Salamov A."/>
            <person name="Andreopoulos B."/>
            <person name="Baker S."/>
            <person name="Barry K."/>
            <person name="Bills G."/>
            <person name="Bluhm B."/>
            <person name="Cannon C."/>
            <person name="Castanera R."/>
            <person name="Culley D."/>
            <person name="Daum C."/>
            <person name="Ezra D."/>
            <person name="Gonzalez J."/>
            <person name="Henrissat B."/>
            <person name="Kuo A."/>
            <person name="Liang C."/>
            <person name="Lipzen A."/>
            <person name="Lutzoni F."/>
            <person name="Magnuson J."/>
            <person name="Mondo S."/>
            <person name="Nolan M."/>
            <person name="Ohm R."/>
            <person name="Pangilinan J."/>
            <person name="Park H.-J."/>
            <person name="Ramirez L."/>
            <person name="Alfaro M."/>
            <person name="Sun H."/>
            <person name="Tritt A."/>
            <person name="Yoshinaga Y."/>
            <person name="Zwiers L.-H."/>
            <person name="Turgeon B."/>
            <person name="Goodwin S."/>
            <person name="Spatafora J."/>
            <person name="Crous P."/>
            <person name="Grigoriev I."/>
        </authorList>
    </citation>
    <scope>NUCLEOTIDE SEQUENCE</scope>
    <source>
        <strain evidence="3">CBS 690.94</strain>
    </source>
</reference>
<name>A0A9P4UDW6_9PLEO</name>
<evidence type="ECO:0000256" key="1">
    <source>
        <dbReference type="ARBA" id="ARBA00022737"/>
    </source>
</evidence>
<proteinExistence type="predicted"/>
<feature type="domain" description="Nephrocystin 3-like N-terminal" evidence="2">
    <location>
        <begin position="77"/>
        <end position="259"/>
    </location>
</feature>
<gene>
    <name evidence="3" type="ORF">P171DRAFT_357633</name>
</gene>
<sequence>MQELCSQVRKTEITTKSQSNVILLTLEKWFEDHENAKLQRQCLQALYFPRLDSRENDVKDAHTKTFGWILEDSQPGSSLSQQSNFKQWLQSQDQAANVFWVSGKPGSGKSTLMKYLKDQPRLCEHLGTWLGDSTLIIVECFFWRHGDRVQRSIDGLLRSLLYHILKKCPKLVPTAFPNPEWLLGGSSYQFSRKALVDAFNRIINTLSDERLRLFIMIDGLDEFDDKEEHGSTSYDQHHLVDLLSMFCGKDLIKLCVSSRPLPIFEQEFGQDPARRICVQNLTANDIRIYVKEELENNPAFQKLVENDRSYAVLIDEIVDAAHGVFLWVHLAVRSLLRGITNEDGISSLRARLRLLPPELNDLFKHILNSIDPTYRKTSALMLLAHR</sequence>
<keyword evidence="1" id="KW-0677">Repeat</keyword>
<evidence type="ECO:0000313" key="4">
    <source>
        <dbReference type="Proteomes" id="UP000799764"/>
    </source>
</evidence>
<dbReference type="Pfam" id="PF24883">
    <property type="entry name" value="NPHP3_N"/>
    <property type="match status" value="1"/>
</dbReference>
<dbReference type="OrthoDB" id="194358at2759"/>
<dbReference type="Gene3D" id="3.40.50.300">
    <property type="entry name" value="P-loop containing nucleotide triphosphate hydrolases"/>
    <property type="match status" value="1"/>
</dbReference>
<comment type="caution">
    <text evidence="3">The sequence shown here is derived from an EMBL/GenBank/DDBJ whole genome shotgun (WGS) entry which is preliminary data.</text>
</comment>
<dbReference type="Proteomes" id="UP000799764">
    <property type="component" value="Unassembled WGS sequence"/>
</dbReference>
<evidence type="ECO:0000313" key="3">
    <source>
        <dbReference type="EMBL" id="KAF2446570.1"/>
    </source>
</evidence>
<dbReference type="PANTHER" id="PTHR10039">
    <property type="entry name" value="AMELOGENIN"/>
    <property type="match status" value="1"/>
</dbReference>
<dbReference type="AlphaFoldDB" id="A0A9P4UDW6"/>
<evidence type="ECO:0000259" key="2">
    <source>
        <dbReference type="Pfam" id="PF24883"/>
    </source>
</evidence>
<keyword evidence="4" id="KW-1185">Reference proteome</keyword>
<organism evidence="3 4">
    <name type="scientific">Karstenula rhodostoma CBS 690.94</name>
    <dbReference type="NCBI Taxonomy" id="1392251"/>
    <lineage>
        <taxon>Eukaryota</taxon>
        <taxon>Fungi</taxon>
        <taxon>Dikarya</taxon>
        <taxon>Ascomycota</taxon>
        <taxon>Pezizomycotina</taxon>
        <taxon>Dothideomycetes</taxon>
        <taxon>Pleosporomycetidae</taxon>
        <taxon>Pleosporales</taxon>
        <taxon>Massarineae</taxon>
        <taxon>Didymosphaeriaceae</taxon>
        <taxon>Karstenula</taxon>
    </lineage>
</organism>
<protein>
    <recommendedName>
        <fullName evidence="2">Nephrocystin 3-like N-terminal domain-containing protein</fullName>
    </recommendedName>
</protein>
<feature type="non-terminal residue" evidence="3">
    <location>
        <position position="386"/>
    </location>
</feature>
<dbReference type="InterPro" id="IPR056884">
    <property type="entry name" value="NPHP3-like_N"/>
</dbReference>
<accession>A0A9P4UDW6</accession>